<organism evidence="1 2">
    <name type="scientific">Allacma fusca</name>
    <dbReference type="NCBI Taxonomy" id="39272"/>
    <lineage>
        <taxon>Eukaryota</taxon>
        <taxon>Metazoa</taxon>
        <taxon>Ecdysozoa</taxon>
        <taxon>Arthropoda</taxon>
        <taxon>Hexapoda</taxon>
        <taxon>Collembola</taxon>
        <taxon>Symphypleona</taxon>
        <taxon>Sminthuridae</taxon>
        <taxon>Allacma</taxon>
    </lineage>
</organism>
<proteinExistence type="predicted"/>
<reference evidence="1" key="1">
    <citation type="submission" date="2021-06" db="EMBL/GenBank/DDBJ databases">
        <authorList>
            <person name="Hodson N. C."/>
            <person name="Mongue J. A."/>
            <person name="Jaron S. K."/>
        </authorList>
    </citation>
    <scope>NUCLEOTIDE SEQUENCE</scope>
</reference>
<comment type="caution">
    <text evidence="1">The sequence shown here is derived from an EMBL/GenBank/DDBJ whole genome shotgun (WGS) entry which is preliminary data.</text>
</comment>
<keyword evidence="2" id="KW-1185">Reference proteome</keyword>
<dbReference type="EMBL" id="CAJVCH010207649">
    <property type="protein sequence ID" value="CAG7731194.1"/>
    <property type="molecule type" value="Genomic_DNA"/>
</dbReference>
<name>A0A8J2P501_9HEXA</name>
<protein>
    <submittedName>
        <fullName evidence="1">Uncharacterized protein</fullName>
    </submittedName>
</protein>
<feature type="non-terminal residue" evidence="1">
    <location>
        <position position="1"/>
    </location>
</feature>
<evidence type="ECO:0000313" key="1">
    <source>
        <dbReference type="EMBL" id="CAG7731194.1"/>
    </source>
</evidence>
<evidence type="ECO:0000313" key="2">
    <source>
        <dbReference type="Proteomes" id="UP000708208"/>
    </source>
</evidence>
<gene>
    <name evidence="1" type="ORF">AFUS01_LOCUS19800</name>
</gene>
<accession>A0A8J2P501</accession>
<dbReference type="Proteomes" id="UP000708208">
    <property type="component" value="Unassembled WGS sequence"/>
</dbReference>
<dbReference type="AlphaFoldDB" id="A0A8J2P501"/>
<sequence>VGKCCNWALTRASFIY</sequence>